<evidence type="ECO:0000256" key="1">
    <source>
        <dbReference type="SAM" id="Phobius"/>
    </source>
</evidence>
<gene>
    <name evidence="2" type="ORF">S01H1_78382</name>
</gene>
<name>X0Y9C2_9ZZZZ</name>
<feature type="non-terminal residue" evidence="2">
    <location>
        <position position="102"/>
    </location>
</feature>
<organism evidence="2">
    <name type="scientific">marine sediment metagenome</name>
    <dbReference type="NCBI Taxonomy" id="412755"/>
    <lineage>
        <taxon>unclassified sequences</taxon>
        <taxon>metagenomes</taxon>
        <taxon>ecological metagenomes</taxon>
    </lineage>
</organism>
<feature type="transmembrane region" description="Helical" evidence="1">
    <location>
        <begin position="15"/>
        <end position="34"/>
    </location>
</feature>
<keyword evidence="1" id="KW-0812">Transmembrane</keyword>
<protein>
    <submittedName>
        <fullName evidence="2">Uncharacterized protein</fullName>
    </submittedName>
</protein>
<sequence>MSGAEPREAEMKGNQIAVCVLTAVVAVLATLLVMGREPGRLITAAYGQDAVAGGYVVALIGNDTSGRYPVVVVDSKEMTIMVYEYNRANFSFDLKGARSFRY</sequence>
<proteinExistence type="predicted"/>
<dbReference type="EMBL" id="BARS01052752">
    <property type="protein sequence ID" value="GAG45348.1"/>
    <property type="molecule type" value="Genomic_DNA"/>
</dbReference>
<keyword evidence="1" id="KW-1133">Transmembrane helix</keyword>
<evidence type="ECO:0000313" key="2">
    <source>
        <dbReference type="EMBL" id="GAG45348.1"/>
    </source>
</evidence>
<keyword evidence="1" id="KW-0472">Membrane</keyword>
<accession>X0Y9C2</accession>
<dbReference type="AlphaFoldDB" id="X0Y9C2"/>
<comment type="caution">
    <text evidence="2">The sequence shown here is derived from an EMBL/GenBank/DDBJ whole genome shotgun (WGS) entry which is preliminary data.</text>
</comment>
<reference evidence="2" key="1">
    <citation type="journal article" date="2014" name="Front. Microbiol.">
        <title>High frequency of phylogenetically diverse reductive dehalogenase-homologous genes in deep subseafloor sedimentary metagenomes.</title>
        <authorList>
            <person name="Kawai M."/>
            <person name="Futagami T."/>
            <person name="Toyoda A."/>
            <person name="Takaki Y."/>
            <person name="Nishi S."/>
            <person name="Hori S."/>
            <person name="Arai W."/>
            <person name="Tsubouchi T."/>
            <person name="Morono Y."/>
            <person name="Uchiyama I."/>
            <person name="Ito T."/>
            <person name="Fujiyama A."/>
            <person name="Inagaki F."/>
            <person name="Takami H."/>
        </authorList>
    </citation>
    <scope>NUCLEOTIDE SEQUENCE</scope>
    <source>
        <strain evidence="2">Expedition CK06-06</strain>
    </source>
</reference>